<dbReference type="Pfam" id="PF12224">
    <property type="entry name" value="Amidoligase_2"/>
    <property type="match status" value="1"/>
</dbReference>
<dbReference type="PANTHER" id="PTHR36847:SF1">
    <property type="entry name" value="AMIDOLIGASE ENZYME"/>
    <property type="match status" value="1"/>
</dbReference>
<dbReference type="EMBL" id="JAGPNK010000008">
    <property type="protein sequence ID" value="KAH7316760.1"/>
    <property type="molecule type" value="Genomic_DNA"/>
</dbReference>
<dbReference type="AlphaFoldDB" id="A0A8K0SPU9"/>
<evidence type="ECO:0000313" key="1">
    <source>
        <dbReference type="EMBL" id="KAH7316760.1"/>
    </source>
</evidence>
<dbReference type="PANTHER" id="PTHR36847">
    <property type="entry name" value="AMIDOLIGASE ENZYME"/>
    <property type="match status" value="1"/>
</dbReference>
<name>A0A8K0SPU9_9HYPO</name>
<gene>
    <name evidence="1" type="ORF">B0I35DRAFT_479578</name>
</gene>
<sequence>MSDKKTYDTRFGIEIEFCLITPSAEREDVYASMEGSMHARASLAVQLASKTDLPIAVKCEHLRHLEGMRCFNCYEAPVEVLIPNGRVYSQRRPETETETDDATMYRYNMIQSEYLFGTKGIDKHHRRRATEIASQIFDHDELEAGLPKMAQIVEALRTIDMPVVADEGCGLHIHVGPKSGMTLQYAQRVISLAIMLEYHLIDKFLPPSRKESKYSGLICNVSNVTKGKINYIMSRVGITTHWLLNNATEPNSRSKKHFPVPLNDNIKKIESFVHSIWRVDDWELLTCFISEGSIVAGIAIADREDESKKTIEFRYPQMNFLHSFMVLWASLAVKLGDIASLELDDFVKYSTALARALNEHAGKEDCWQHLLQALDLGHQIPEWTAQIARHDAGEAISMVDDRFFLKRPE</sequence>
<accession>A0A8K0SPU9</accession>
<keyword evidence="2" id="KW-1185">Reference proteome</keyword>
<dbReference type="Proteomes" id="UP000813444">
    <property type="component" value="Unassembled WGS sequence"/>
</dbReference>
<reference evidence="1" key="1">
    <citation type="journal article" date="2021" name="Nat. Commun.">
        <title>Genetic determinants of endophytism in the Arabidopsis root mycobiome.</title>
        <authorList>
            <person name="Mesny F."/>
            <person name="Miyauchi S."/>
            <person name="Thiergart T."/>
            <person name="Pickel B."/>
            <person name="Atanasova L."/>
            <person name="Karlsson M."/>
            <person name="Huettel B."/>
            <person name="Barry K.W."/>
            <person name="Haridas S."/>
            <person name="Chen C."/>
            <person name="Bauer D."/>
            <person name="Andreopoulos W."/>
            <person name="Pangilinan J."/>
            <person name="LaButti K."/>
            <person name="Riley R."/>
            <person name="Lipzen A."/>
            <person name="Clum A."/>
            <person name="Drula E."/>
            <person name="Henrissat B."/>
            <person name="Kohler A."/>
            <person name="Grigoriev I.V."/>
            <person name="Martin F.M."/>
            <person name="Hacquard S."/>
        </authorList>
    </citation>
    <scope>NUCLEOTIDE SEQUENCE</scope>
    <source>
        <strain evidence="1">MPI-CAGE-CH-0235</strain>
    </source>
</reference>
<evidence type="ECO:0000313" key="2">
    <source>
        <dbReference type="Proteomes" id="UP000813444"/>
    </source>
</evidence>
<protein>
    <recommendedName>
        <fullName evidence="3">Amidoligase enzyme</fullName>
    </recommendedName>
</protein>
<organism evidence="1 2">
    <name type="scientific">Stachybotrys elegans</name>
    <dbReference type="NCBI Taxonomy" id="80388"/>
    <lineage>
        <taxon>Eukaryota</taxon>
        <taxon>Fungi</taxon>
        <taxon>Dikarya</taxon>
        <taxon>Ascomycota</taxon>
        <taxon>Pezizomycotina</taxon>
        <taxon>Sordariomycetes</taxon>
        <taxon>Hypocreomycetidae</taxon>
        <taxon>Hypocreales</taxon>
        <taxon>Stachybotryaceae</taxon>
        <taxon>Stachybotrys</taxon>
    </lineage>
</organism>
<dbReference type="InterPro" id="IPR022025">
    <property type="entry name" value="Amidoligase_2"/>
</dbReference>
<dbReference type="OrthoDB" id="412402at2759"/>
<proteinExistence type="predicted"/>
<evidence type="ECO:0008006" key="3">
    <source>
        <dbReference type="Google" id="ProtNLM"/>
    </source>
</evidence>
<comment type="caution">
    <text evidence="1">The sequence shown here is derived from an EMBL/GenBank/DDBJ whole genome shotgun (WGS) entry which is preliminary data.</text>
</comment>